<dbReference type="AlphaFoldDB" id="A0A397J5G0"/>
<dbReference type="Proteomes" id="UP000266861">
    <property type="component" value="Unassembled WGS sequence"/>
</dbReference>
<proteinExistence type="predicted"/>
<name>A0A397J5G0_9GLOM</name>
<gene>
    <name evidence="1" type="ORF">Glove_91g5</name>
</gene>
<reference evidence="1 2" key="1">
    <citation type="submission" date="2018-08" db="EMBL/GenBank/DDBJ databases">
        <title>Genome and evolution of the arbuscular mycorrhizal fungus Diversispora epigaea (formerly Glomus versiforme) and its bacterial endosymbionts.</title>
        <authorList>
            <person name="Sun X."/>
            <person name="Fei Z."/>
            <person name="Harrison M."/>
        </authorList>
    </citation>
    <scope>NUCLEOTIDE SEQUENCE [LARGE SCALE GENOMIC DNA]</scope>
    <source>
        <strain evidence="1 2">IT104</strain>
    </source>
</reference>
<dbReference type="OrthoDB" id="5330842at2759"/>
<evidence type="ECO:0000313" key="1">
    <source>
        <dbReference type="EMBL" id="RHZ83539.1"/>
    </source>
</evidence>
<comment type="caution">
    <text evidence="1">The sequence shown here is derived from an EMBL/GenBank/DDBJ whole genome shotgun (WGS) entry which is preliminary data.</text>
</comment>
<organism evidence="1 2">
    <name type="scientific">Diversispora epigaea</name>
    <dbReference type="NCBI Taxonomy" id="1348612"/>
    <lineage>
        <taxon>Eukaryota</taxon>
        <taxon>Fungi</taxon>
        <taxon>Fungi incertae sedis</taxon>
        <taxon>Mucoromycota</taxon>
        <taxon>Glomeromycotina</taxon>
        <taxon>Glomeromycetes</taxon>
        <taxon>Diversisporales</taxon>
        <taxon>Diversisporaceae</taxon>
        <taxon>Diversispora</taxon>
    </lineage>
</organism>
<evidence type="ECO:0008006" key="3">
    <source>
        <dbReference type="Google" id="ProtNLM"/>
    </source>
</evidence>
<accession>A0A397J5G0</accession>
<keyword evidence="2" id="KW-1185">Reference proteome</keyword>
<protein>
    <recommendedName>
        <fullName evidence="3">MULE transposase domain-containing protein</fullName>
    </recommendedName>
</protein>
<dbReference type="EMBL" id="PQFF01000087">
    <property type="protein sequence ID" value="RHZ83539.1"/>
    <property type="molecule type" value="Genomic_DNA"/>
</dbReference>
<sequence length="432" mass="49379">MEEMEPSITFTTTTNLTPDKKWNLLFDNEAAKNYSPPTITSAVKEYAIHVVKTIELKYATTLGLRASTSELKRQEVTNIKYKICGPLKAHLVCNSDLKSDITKSVTFLIEKGYCVKCYYASHQSNEDVVFAYPKQLEKLEKHGWLTLIDSTYKTNKYNWQLFTLYICDTYRCWDISAHFFVSSENCDAVAEALKIIHQSGIEAKGVKKAFSGINAGEQESLWARQHSPLLLQVTTTNPLESYYSELKRLTSSLHGLIDQSGIEAKGVKKAFSGINAGEQESLWARQHSPLLLQVTTTNPLESYYSELKRLTSSLHGLIGAVHNIVDIDYKKRSDSERVAFDFRTKKVSAYRIDDNIIEEIHKFPFSLQNLLVKETCAVMDRIEKDKGPPESGYEIYEGCESIIEFVEIEKQKETENRRLTVVELTERIRDRY</sequence>
<evidence type="ECO:0000313" key="2">
    <source>
        <dbReference type="Proteomes" id="UP000266861"/>
    </source>
</evidence>